<dbReference type="PANTHER" id="PTHR14873:SF1">
    <property type="entry name" value="OS06G0694100 PROTEIN"/>
    <property type="match status" value="1"/>
</dbReference>
<dbReference type="PANTHER" id="PTHR14873">
    <property type="entry name" value="OS06G0694100 PROTEIN"/>
    <property type="match status" value="1"/>
</dbReference>
<dbReference type="Proteomes" id="UP001314170">
    <property type="component" value="Unassembled WGS sequence"/>
</dbReference>
<dbReference type="SUPFAM" id="SSF48371">
    <property type="entry name" value="ARM repeat"/>
    <property type="match status" value="1"/>
</dbReference>
<dbReference type="InterPro" id="IPR016024">
    <property type="entry name" value="ARM-type_fold"/>
</dbReference>
<accession>A0AAV1QYG1</accession>
<comment type="caution">
    <text evidence="1">The sequence shown here is derived from an EMBL/GenBank/DDBJ whole genome shotgun (WGS) entry which is preliminary data.</text>
</comment>
<dbReference type="AlphaFoldDB" id="A0AAV1QYG1"/>
<evidence type="ECO:0000313" key="1">
    <source>
        <dbReference type="EMBL" id="CAK7325800.1"/>
    </source>
</evidence>
<protein>
    <recommendedName>
        <fullName evidence="3">ARM repeat superfamily protein</fullName>
    </recommendedName>
</protein>
<proteinExistence type="predicted"/>
<sequence length="544" mass="61977">MSNPLSVLHAHLIQLSETILNSLSKTPYTPPEGTPISVKSTLETLLSIKNPNPNNNAITETLLFNSIKDFTLACALLSSSQSSTHELLSWIPKNLSIEANRAFNELSKAYVESDFGDRNERRISELLGVECGGGDLVSEEKRLVIELMPEVLPLLKDGIKESSIDKSVDGDEISAASARAPVGFAIVAAYQFRWFVTKVDYPYLGKLCNFVLPCALTALDHWSPQVKGQGMISCTHLAKNVDAAELGWYEDVILDACCQNIVSDDEIWYHVVEMSVLLVTYFQRTNPRSPWFEKMLNEMLGHLERQPRNKDRRVTWLTCVEPLLHGVGLVLVAHFRRVFPLFFKWMHADDDETVLLVRMHAFTHELVDELALLYKEAALRIAREQIRSSVLEILILLQQCKGLQFKAAWDKHSNDLNLTSLSLSLSCLVQRSESKRAACSYISSWKDIFGIWQMCKRILSRLAEFFSLHCLFHDPYVFAWKPQNPDRSSSRFYAFKKHPASFWARRQRARTLSSSTRTEREMTTKMGPEDLLDDLIEFNISFIP</sequence>
<evidence type="ECO:0000313" key="2">
    <source>
        <dbReference type="Proteomes" id="UP001314170"/>
    </source>
</evidence>
<evidence type="ECO:0008006" key="3">
    <source>
        <dbReference type="Google" id="ProtNLM"/>
    </source>
</evidence>
<reference evidence="1 2" key="1">
    <citation type="submission" date="2024-01" db="EMBL/GenBank/DDBJ databases">
        <authorList>
            <person name="Waweru B."/>
        </authorList>
    </citation>
    <scope>NUCLEOTIDE SEQUENCE [LARGE SCALE GENOMIC DNA]</scope>
</reference>
<organism evidence="1 2">
    <name type="scientific">Dovyalis caffra</name>
    <dbReference type="NCBI Taxonomy" id="77055"/>
    <lineage>
        <taxon>Eukaryota</taxon>
        <taxon>Viridiplantae</taxon>
        <taxon>Streptophyta</taxon>
        <taxon>Embryophyta</taxon>
        <taxon>Tracheophyta</taxon>
        <taxon>Spermatophyta</taxon>
        <taxon>Magnoliopsida</taxon>
        <taxon>eudicotyledons</taxon>
        <taxon>Gunneridae</taxon>
        <taxon>Pentapetalae</taxon>
        <taxon>rosids</taxon>
        <taxon>fabids</taxon>
        <taxon>Malpighiales</taxon>
        <taxon>Salicaceae</taxon>
        <taxon>Flacourtieae</taxon>
        <taxon>Dovyalis</taxon>
    </lineage>
</organism>
<dbReference type="EMBL" id="CAWUPB010000850">
    <property type="protein sequence ID" value="CAK7325800.1"/>
    <property type="molecule type" value="Genomic_DNA"/>
</dbReference>
<gene>
    <name evidence="1" type="ORF">DCAF_LOCUS3491</name>
</gene>
<name>A0AAV1QYG1_9ROSI</name>
<keyword evidence="2" id="KW-1185">Reference proteome</keyword>